<proteinExistence type="predicted"/>
<sequence length="396" mass="44247">MRRRVLDVVLLARAVMAVRDFLGLHHEPVPAPVQRLDIPRVGGIVAERTPQLRDDAVQHARRDVAVAPDGVEQPLALDGLARMREQLQEDGVGFRFHADDTVAAPHADRARADLDIVEAVNLPGVADGVLHRLAQRANPRIPATAGRDVRHPDFKPWTFAVATAQTPSASNPERGPENRCPGRRFLKGRCAMRLSAPTITDDPLPMSFGAESDAGPVIRPEAVVQFDALLHELYPDAVRVDADRVRNLCVWLASMPAQAAQDVLDRRLRRIDELRHMLDDDCWDPPDALRARLAKLIGYLDQDEDLIPDREPLLGKLDDVLLLELAWPAFASEAEDYRDFCAYRTEHGAAGTGDEQRAAWIRDRLAEIQLWQHHMRVNASHYSRRGHAEAPFRIGS</sequence>
<dbReference type="EMBL" id="JRKJ01000002">
    <property type="protein sequence ID" value="KGQ20695.1"/>
    <property type="molecule type" value="Genomic_DNA"/>
</dbReference>
<comment type="caution">
    <text evidence="1">The sequence shown here is derived from an EMBL/GenBank/DDBJ whole genome shotgun (WGS) entry which is preliminary data.</text>
</comment>
<dbReference type="Proteomes" id="UP000030518">
    <property type="component" value="Unassembled WGS sequence"/>
</dbReference>
<dbReference type="STRING" id="1300345.LF41_1234"/>
<dbReference type="AlphaFoldDB" id="A0A0A2WQZ4"/>
<evidence type="ECO:0000313" key="1">
    <source>
        <dbReference type="EMBL" id="KGQ20695.1"/>
    </source>
</evidence>
<protein>
    <recommendedName>
        <fullName evidence="3">DUF1232 domain-containing protein</fullName>
    </recommendedName>
</protein>
<name>A0A0A2WQZ4_9GAMM</name>
<evidence type="ECO:0008006" key="3">
    <source>
        <dbReference type="Google" id="ProtNLM"/>
    </source>
</evidence>
<reference evidence="1 2" key="1">
    <citation type="submission" date="2014-09" db="EMBL/GenBank/DDBJ databases">
        <title>Genome sequences of Lysobacter dokdonensis DS-58.</title>
        <authorList>
            <person name="Kim J.F."/>
            <person name="Kwak M.-J."/>
        </authorList>
    </citation>
    <scope>NUCLEOTIDE SEQUENCE [LARGE SCALE GENOMIC DNA]</scope>
    <source>
        <strain evidence="1 2">DS-58</strain>
    </source>
</reference>
<organism evidence="1 2">
    <name type="scientific">Lysobacter dokdonensis DS-58</name>
    <dbReference type="NCBI Taxonomy" id="1300345"/>
    <lineage>
        <taxon>Bacteria</taxon>
        <taxon>Pseudomonadati</taxon>
        <taxon>Pseudomonadota</taxon>
        <taxon>Gammaproteobacteria</taxon>
        <taxon>Lysobacterales</taxon>
        <taxon>Lysobacteraceae</taxon>
        <taxon>Noviluteimonas</taxon>
    </lineage>
</organism>
<evidence type="ECO:0000313" key="2">
    <source>
        <dbReference type="Proteomes" id="UP000030518"/>
    </source>
</evidence>
<keyword evidence="2" id="KW-1185">Reference proteome</keyword>
<dbReference type="eggNOG" id="COG3339">
    <property type="taxonomic scope" value="Bacteria"/>
</dbReference>
<gene>
    <name evidence="1" type="ORF">LF41_1234</name>
</gene>
<accession>A0A0A2WQZ4</accession>
<dbReference type="PATRIC" id="fig|1300345.3.peg.535"/>